<dbReference type="GO" id="GO:0009279">
    <property type="term" value="C:cell outer membrane"/>
    <property type="evidence" value="ECO:0007669"/>
    <property type="project" value="UniProtKB-SubCell"/>
</dbReference>
<sequence>MQKHLLRPSTLAHLFLVLASAPAAQAADGYFLIGYGPRQKALAGAGAADQRDAMALSVNPAGIVGLERQFGLGMTVVNADRGYDTQGSPLVVAPGQVKSGRPWFPVPNGGYVQPIDESSAWSVVSYANGGVNTSYGWGYWHPPRGGVFGGGFTGSDLEQGFTSIGYARRFATPMGALTLGVAPTIAVQMFNLQGASVFIPYSSDPNRLSDMGYDWSWGGGVRAGVTLALSDRFRFGASGSTPMWMSRFEKYRGIIAGAGSFDIPANLQAGLAYDVLPNLTVMADWRHIFYSAVPALGNPSNPLLYKSMGTGSGPGFDWTDVDSGAIGAEWRYSPLLTLRGGYHYSTNPLRARSVTVNVLSPIINRHHASAGANLTVTTRSSIDFAFVYAFKNSFTGVEWIPQMPGLPFGSANPRASITPWVQGWEMTLGYNYKWDKGDESVIPTRF</sequence>
<name>A0AA48LYN6_9ZZZZ</name>
<gene>
    <name evidence="7" type="ORF">AMST5_01602</name>
</gene>
<dbReference type="InterPro" id="IPR005017">
    <property type="entry name" value="OMPP1/FadL/TodX"/>
</dbReference>
<evidence type="ECO:0000256" key="1">
    <source>
        <dbReference type="ARBA" id="ARBA00004571"/>
    </source>
</evidence>
<proteinExistence type="predicted"/>
<accession>A0AA48LYN6</accession>
<dbReference type="SUPFAM" id="SSF56935">
    <property type="entry name" value="Porins"/>
    <property type="match status" value="1"/>
</dbReference>
<evidence type="ECO:0000256" key="3">
    <source>
        <dbReference type="ARBA" id="ARBA00022692"/>
    </source>
</evidence>
<dbReference type="EMBL" id="OY288114">
    <property type="protein sequence ID" value="CAJ0863679.1"/>
    <property type="molecule type" value="Genomic_DNA"/>
</dbReference>
<keyword evidence="6" id="KW-0998">Cell outer membrane</keyword>
<evidence type="ECO:0000313" key="7">
    <source>
        <dbReference type="EMBL" id="CAJ0863679.1"/>
    </source>
</evidence>
<evidence type="ECO:0000256" key="6">
    <source>
        <dbReference type="ARBA" id="ARBA00023237"/>
    </source>
</evidence>
<keyword evidence="4" id="KW-0732">Signal</keyword>
<organism evidence="7">
    <name type="scientific">freshwater sediment metagenome</name>
    <dbReference type="NCBI Taxonomy" id="556182"/>
    <lineage>
        <taxon>unclassified sequences</taxon>
        <taxon>metagenomes</taxon>
        <taxon>ecological metagenomes</taxon>
    </lineage>
</organism>
<evidence type="ECO:0000256" key="4">
    <source>
        <dbReference type="ARBA" id="ARBA00022729"/>
    </source>
</evidence>
<reference evidence="7" key="1">
    <citation type="submission" date="2023-07" db="EMBL/GenBank/DDBJ databases">
        <authorList>
            <person name="Pelsma A.J. K."/>
        </authorList>
    </citation>
    <scope>NUCLEOTIDE SEQUENCE</scope>
</reference>
<dbReference type="PANTHER" id="PTHR35093">
    <property type="entry name" value="OUTER MEMBRANE PROTEIN NMB0088-RELATED"/>
    <property type="match status" value="1"/>
</dbReference>
<dbReference type="AlphaFoldDB" id="A0AA48LYN6"/>
<keyword evidence="5" id="KW-0472">Membrane</keyword>
<dbReference type="Gene3D" id="2.40.160.60">
    <property type="entry name" value="Outer membrane protein transport protein (OMPP1/FadL/TodX)"/>
    <property type="match status" value="1"/>
</dbReference>
<evidence type="ECO:0008006" key="8">
    <source>
        <dbReference type="Google" id="ProtNLM"/>
    </source>
</evidence>
<evidence type="ECO:0000256" key="2">
    <source>
        <dbReference type="ARBA" id="ARBA00022452"/>
    </source>
</evidence>
<evidence type="ECO:0000256" key="5">
    <source>
        <dbReference type="ARBA" id="ARBA00023136"/>
    </source>
</evidence>
<dbReference type="Pfam" id="PF03349">
    <property type="entry name" value="Toluene_X"/>
    <property type="match status" value="1"/>
</dbReference>
<protein>
    <recommendedName>
        <fullName evidence="8">Hydrocarbon degradation protein</fullName>
    </recommendedName>
</protein>
<dbReference type="PANTHER" id="PTHR35093:SF8">
    <property type="entry name" value="OUTER MEMBRANE PROTEIN NMB0088-RELATED"/>
    <property type="match status" value="1"/>
</dbReference>
<dbReference type="GO" id="GO:0015483">
    <property type="term" value="F:long-chain fatty acid transporting porin activity"/>
    <property type="evidence" value="ECO:0007669"/>
    <property type="project" value="TreeGrafter"/>
</dbReference>
<keyword evidence="3" id="KW-0812">Transmembrane</keyword>
<comment type="subcellular location">
    <subcellularLocation>
        <location evidence="1">Cell outer membrane</location>
        <topology evidence="1">Multi-pass membrane protein</topology>
    </subcellularLocation>
</comment>
<keyword evidence="2" id="KW-1134">Transmembrane beta strand</keyword>